<evidence type="ECO:0000313" key="2">
    <source>
        <dbReference type="EMBL" id="MXP63636.1"/>
    </source>
</evidence>
<name>A0A845BBY5_9PROT</name>
<sequence length="101" mass="10658">MRTDVLLAILGMAAVTYLCRAGGYAIMRAKRPPPFLDAMLRNLPGPIFMAYLALALMRSGPAGLIGAVVVVLVQWRTGHLSASILAGIGAVWLVDLLASPL</sequence>
<proteinExistence type="predicted"/>
<dbReference type="AlphaFoldDB" id="A0A845BBY5"/>
<comment type="caution">
    <text evidence="2">The sequence shown here is derived from an EMBL/GenBank/DDBJ whole genome shotgun (WGS) entry which is preliminary data.</text>
</comment>
<protein>
    <submittedName>
        <fullName evidence="2">AzlD domain-containing protein</fullName>
    </submittedName>
</protein>
<dbReference type="Proteomes" id="UP000460715">
    <property type="component" value="Unassembled WGS sequence"/>
</dbReference>
<evidence type="ECO:0000256" key="1">
    <source>
        <dbReference type="SAM" id="Phobius"/>
    </source>
</evidence>
<feature type="transmembrane region" description="Helical" evidence="1">
    <location>
        <begin position="80"/>
        <end position="98"/>
    </location>
</feature>
<organism evidence="2 3">
    <name type="scientific">Teichococcus coralli</name>
    <dbReference type="NCBI Taxonomy" id="2545983"/>
    <lineage>
        <taxon>Bacteria</taxon>
        <taxon>Pseudomonadati</taxon>
        <taxon>Pseudomonadota</taxon>
        <taxon>Alphaproteobacteria</taxon>
        <taxon>Acetobacterales</taxon>
        <taxon>Roseomonadaceae</taxon>
        <taxon>Roseomonas</taxon>
    </lineage>
</organism>
<evidence type="ECO:0000313" key="3">
    <source>
        <dbReference type="Proteomes" id="UP000460715"/>
    </source>
</evidence>
<gene>
    <name evidence="2" type="ORF">E0493_09780</name>
</gene>
<dbReference type="RefSeq" id="WP_160936768.1">
    <property type="nucleotide sequence ID" value="NZ_SNVJ01000007.1"/>
</dbReference>
<dbReference type="OrthoDB" id="3078300at2"/>
<keyword evidence="1" id="KW-0812">Transmembrane</keyword>
<feature type="transmembrane region" description="Helical" evidence="1">
    <location>
        <begin position="45"/>
        <end position="73"/>
    </location>
</feature>
<keyword evidence="1" id="KW-0472">Membrane</keyword>
<dbReference type="InterPro" id="IPR008407">
    <property type="entry name" value="Brnchd-chn_aa_trnsp_AzlD"/>
</dbReference>
<reference evidence="2 3" key="1">
    <citation type="submission" date="2019-03" db="EMBL/GenBank/DDBJ databases">
        <title>Roseomonas sp. a novel Roseomonas species isolated from Sea whip Gorgonian.</title>
        <authorList>
            <person name="Li F."/>
            <person name="Pan X."/>
            <person name="Huang S."/>
            <person name="Li Z."/>
            <person name="Meng B."/>
        </authorList>
    </citation>
    <scope>NUCLEOTIDE SEQUENCE [LARGE SCALE GENOMIC DNA]</scope>
    <source>
        <strain evidence="2 3">M0104</strain>
    </source>
</reference>
<accession>A0A845BBY5</accession>
<dbReference type="Pfam" id="PF05437">
    <property type="entry name" value="AzlD"/>
    <property type="match status" value="1"/>
</dbReference>
<keyword evidence="3" id="KW-1185">Reference proteome</keyword>
<dbReference type="EMBL" id="SNVJ01000007">
    <property type="protein sequence ID" value="MXP63636.1"/>
    <property type="molecule type" value="Genomic_DNA"/>
</dbReference>
<keyword evidence="1" id="KW-1133">Transmembrane helix</keyword>